<evidence type="ECO:0000256" key="1">
    <source>
        <dbReference type="SAM" id="MobiDB-lite"/>
    </source>
</evidence>
<accession>A0ABR2ZF11</accession>
<gene>
    <name evidence="2" type="ORF">AAF712_013323</name>
</gene>
<reference evidence="2 3" key="1">
    <citation type="submission" date="2024-05" db="EMBL/GenBank/DDBJ databases">
        <title>A draft genome resource for the thread blight pathogen Marasmius tenuissimus strain MS-2.</title>
        <authorList>
            <person name="Yulfo-Soto G.E."/>
            <person name="Baruah I.K."/>
            <person name="Amoako-Attah I."/>
            <person name="Bukari Y."/>
            <person name="Meinhardt L.W."/>
            <person name="Bailey B.A."/>
            <person name="Cohen S.P."/>
        </authorList>
    </citation>
    <scope>NUCLEOTIDE SEQUENCE [LARGE SCALE GENOMIC DNA]</scope>
    <source>
        <strain evidence="2 3">MS-2</strain>
    </source>
</reference>
<evidence type="ECO:0000313" key="3">
    <source>
        <dbReference type="Proteomes" id="UP001437256"/>
    </source>
</evidence>
<sequence>MDEDRRTQQTRLNPALEAQCIAMGDMMDDDSAESDYDSEDDPEQEEFELIMSMIDKEKLKRENPDREFYEVLLEAMAKAREELGLPPDGENSTETAPAIAQDTEMLQLPVFNVSYDLSEVDYVNDPEDFYEELRAIRRLTGQYEGTRMRQQIEKARQIDEEYFANKPQGPVADIPHEGSAEQLPAPSKNPTLLSRIKHSFTNFRRFFCM</sequence>
<dbReference type="EMBL" id="JBBXMP010000201">
    <property type="protein sequence ID" value="KAL0059908.1"/>
    <property type="molecule type" value="Genomic_DNA"/>
</dbReference>
<feature type="region of interest" description="Disordered" evidence="1">
    <location>
        <begin position="167"/>
        <end position="190"/>
    </location>
</feature>
<comment type="caution">
    <text evidence="2">The sequence shown here is derived from an EMBL/GenBank/DDBJ whole genome shotgun (WGS) entry which is preliminary data.</text>
</comment>
<evidence type="ECO:0000313" key="2">
    <source>
        <dbReference type="EMBL" id="KAL0059908.1"/>
    </source>
</evidence>
<protein>
    <submittedName>
        <fullName evidence="2">Uncharacterized protein</fullName>
    </submittedName>
</protein>
<name>A0ABR2ZF11_9AGAR</name>
<dbReference type="Proteomes" id="UP001437256">
    <property type="component" value="Unassembled WGS sequence"/>
</dbReference>
<keyword evidence="3" id="KW-1185">Reference proteome</keyword>
<feature type="region of interest" description="Disordered" evidence="1">
    <location>
        <begin position="24"/>
        <end position="43"/>
    </location>
</feature>
<organism evidence="2 3">
    <name type="scientific">Marasmius tenuissimus</name>
    <dbReference type="NCBI Taxonomy" id="585030"/>
    <lineage>
        <taxon>Eukaryota</taxon>
        <taxon>Fungi</taxon>
        <taxon>Dikarya</taxon>
        <taxon>Basidiomycota</taxon>
        <taxon>Agaricomycotina</taxon>
        <taxon>Agaricomycetes</taxon>
        <taxon>Agaricomycetidae</taxon>
        <taxon>Agaricales</taxon>
        <taxon>Marasmiineae</taxon>
        <taxon>Marasmiaceae</taxon>
        <taxon>Marasmius</taxon>
    </lineage>
</organism>
<proteinExistence type="predicted"/>
<feature type="compositionally biased region" description="Acidic residues" evidence="1">
    <location>
        <begin position="26"/>
        <end position="43"/>
    </location>
</feature>